<organism evidence="2 3">
    <name type="scientific">Trichoderma longibrachiatum ATCC 18648</name>
    <dbReference type="NCBI Taxonomy" id="983965"/>
    <lineage>
        <taxon>Eukaryota</taxon>
        <taxon>Fungi</taxon>
        <taxon>Dikarya</taxon>
        <taxon>Ascomycota</taxon>
        <taxon>Pezizomycotina</taxon>
        <taxon>Sordariomycetes</taxon>
        <taxon>Hypocreomycetidae</taxon>
        <taxon>Hypocreales</taxon>
        <taxon>Hypocreaceae</taxon>
        <taxon>Trichoderma</taxon>
    </lineage>
</organism>
<dbReference type="Proteomes" id="UP000240760">
    <property type="component" value="Unassembled WGS sequence"/>
</dbReference>
<gene>
    <name evidence="2" type="ORF">M440DRAFT_1139692</name>
</gene>
<feature type="transmembrane region" description="Helical" evidence="1">
    <location>
        <begin position="66"/>
        <end position="89"/>
    </location>
</feature>
<accession>A0A2T4BQV8</accession>
<reference evidence="2 3" key="1">
    <citation type="submission" date="2016-07" db="EMBL/GenBank/DDBJ databases">
        <title>Multiple horizontal gene transfer events from other fungi enriched the ability of initially mycotrophic Trichoderma (Ascomycota) to feed on dead plant biomass.</title>
        <authorList>
            <consortium name="DOE Joint Genome Institute"/>
            <person name="Aerts A."/>
            <person name="Atanasova L."/>
            <person name="Chenthamara K."/>
            <person name="Zhang J."/>
            <person name="Grujic M."/>
            <person name="Henrissat B."/>
            <person name="Kuo A."/>
            <person name="Salamov A."/>
            <person name="Lipzen A."/>
            <person name="Labutti K."/>
            <person name="Barry K."/>
            <person name="Miao Y."/>
            <person name="Rahimi M.J."/>
            <person name="Shen Q."/>
            <person name="Grigoriev I.V."/>
            <person name="Kubicek C.P."/>
            <person name="Druzhinina I.S."/>
        </authorList>
    </citation>
    <scope>NUCLEOTIDE SEQUENCE [LARGE SCALE GENOMIC DNA]</scope>
    <source>
        <strain evidence="2 3">ATCC 18648</strain>
    </source>
</reference>
<protein>
    <submittedName>
        <fullName evidence="2">Uncharacterized protein</fullName>
    </submittedName>
</protein>
<feature type="transmembrane region" description="Helical" evidence="1">
    <location>
        <begin position="12"/>
        <end position="45"/>
    </location>
</feature>
<feature type="transmembrane region" description="Helical" evidence="1">
    <location>
        <begin position="151"/>
        <end position="173"/>
    </location>
</feature>
<feature type="transmembrane region" description="Helical" evidence="1">
    <location>
        <begin position="95"/>
        <end position="115"/>
    </location>
</feature>
<evidence type="ECO:0000313" key="2">
    <source>
        <dbReference type="EMBL" id="PTB71701.1"/>
    </source>
</evidence>
<dbReference type="EMBL" id="KZ679146">
    <property type="protein sequence ID" value="PTB71701.1"/>
    <property type="molecule type" value="Genomic_DNA"/>
</dbReference>
<keyword evidence="1" id="KW-1133">Transmembrane helix</keyword>
<keyword evidence="1" id="KW-0812">Transmembrane</keyword>
<dbReference type="AlphaFoldDB" id="A0A2T4BQV8"/>
<keyword evidence="1" id="KW-0472">Membrane</keyword>
<feature type="transmembrane region" description="Helical" evidence="1">
    <location>
        <begin position="122"/>
        <end position="145"/>
    </location>
</feature>
<name>A0A2T4BQV8_TRILO</name>
<sequence length="226" mass="25424">MSLWTLGRVGLSWFLGFFVFSFLVSPCFWLFSFVACCLVRFLAFVSLSFCQGSQPVLLLPLRLSSLYCSFLVDHDFGVLGELFSISFVLVHLQHFYRLIITFVGFIECSFCSFCFSVPVLFFAPVLAFVLSCLLLPSCLLILSYFLPLSCFLPCLGLCLALFFCSVSCVLLLCRSLPTVLCFPFLSLVRLSSFSVSPFSPWVWGLRVVLWLLEGVQCALFDPFPGL</sequence>
<evidence type="ECO:0000313" key="3">
    <source>
        <dbReference type="Proteomes" id="UP000240760"/>
    </source>
</evidence>
<proteinExistence type="predicted"/>
<evidence type="ECO:0000256" key="1">
    <source>
        <dbReference type="SAM" id="Phobius"/>
    </source>
</evidence>
<keyword evidence="3" id="KW-1185">Reference proteome</keyword>